<dbReference type="PANTHER" id="PTHR38011">
    <property type="entry name" value="DIHYDROFOLATE REDUCTASE FAMILY PROTEIN (AFU_ORTHOLOGUE AFUA_8G06820)"/>
    <property type="match status" value="1"/>
</dbReference>
<dbReference type="GO" id="GO:0008703">
    <property type="term" value="F:5-amino-6-(5-phosphoribosylamino)uracil reductase activity"/>
    <property type="evidence" value="ECO:0007669"/>
    <property type="project" value="UniProtKB-EC"/>
</dbReference>
<sequence>MTTSDELFMLRALELAALGEGFARPNPVVGCVITHNGRIIGEGWHRQYGEPHAEVNAISSVTEKNLLPESTAYVTLEPCSHFGKTPPCADLLIKHRVKKVIICNTDPNPLVAGRGIKKLLEAGIEVETGFLAEKGTLLNRRFFTFHQKQRPYIVLKWAQTSDGFLAKPEYETAPVSGALAKYLVHKWRTEEAAILVGTRTALHDNPKLNVREWTGQNPVRLVIDNNLTLPENLHLFDRSQPTIVYNLLREEQLHENLKLVRLEAGSDFLAQLLYDLYRRQIQSVLVEGGTFLLDAFIQNNLWDEARVFRSPKKFGNGIAAPQLSLNTLTETTLIGEDQLFLHNSD</sequence>
<feature type="binding site" evidence="14">
    <location>
        <position position="208"/>
    </location>
    <ligand>
        <name>substrate</name>
    </ligand>
</feature>
<evidence type="ECO:0000256" key="1">
    <source>
        <dbReference type="ARBA" id="ARBA00002151"/>
    </source>
</evidence>
<comment type="catalytic activity">
    <reaction evidence="12">
        <text>5-amino-6-(5-phospho-D-ribitylamino)uracil + NADP(+) = 5-amino-6-(5-phospho-D-ribosylamino)uracil + NADPH + H(+)</text>
        <dbReference type="Rhea" id="RHEA:17845"/>
        <dbReference type="ChEBI" id="CHEBI:15378"/>
        <dbReference type="ChEBI" id="CHEBI:57783"/>
        <dbReference type="ChEBI" id="CHEBI:58349"/>
        <dbReference type="ChEBI" id="CHEBI:58421"/>
        <dbReference type="ChEBI" id="CHEBI:58453"/>
        <dbReference type="EC" id="1.1.1.193"/>
    </reaction>
</comment>
<evidence type="ECO:0000256" key="10">
    <source>
        <dbReference type="ARBA" id="ARBA00023002"/>
    </source>
</evidence>
<keyword evidence="8 12" id="KW-0862">Zinc</keyword>
<feature type="binding site" evidence="14">
    <location>
        <begin position="289"/>
        <end position="295"/>
    </location>
    <ligand>
        <name>NADP(+)</name>
        <dbReference type="ChEBI" id="CHEBI:58349"/>
    </ligand>
</feature>
<evidence type="ECO:0000256" key="9">
    <source>
        <dbReference type="ARBA" id="ARBA00022857"/>
    </source>
</evidence>
<keyword evidence="9 12" id="KW-0521">NADP</keyword>
<comment type="similarity">
    <text evidence="4 12">In the N-terminal section; belongs to the cytidine and deoxycytidylate deaminase family.</text>
</comment>
<keyword evidence="6 12" id="KW-0686">Riboflavin biosynthesis</keyword>
<evidence type="ECO:0000256" key="6">
    <source>
        <dbReference type="ARBA" id="ARBA00022619"/>
    </source>
</evidence>
<dbReference type="InterPro" id="IPR002734">
    <property type="entry name" value="RibDG_C"/>
</dbReference>
<evidence type="ECO:0000256" key="14">
    <source>
        <dbReference type="PIRSR" id="PIRSR006769-2"/>
    </source>
</evidence>
<keyword evidence="18" id="KW-1185">Reference proteome</keyword>
<dbReference type="UniPathway" id="UPA00275">
    <property type="reaction ID" value="UER00401"/>
</dbReference>
<evidence type="ECO:0000256" key="5">
    <source>
        <dbReference type="ARBA" id="ARBA00007417"/>
    </source>
</evidence>
<evidence type="ECO:0000256" key="13">
    <source>
        <dbReference type="PIRSR" id="PIRSR006769-1"/>
    </source>
</evidence>
<dbReference type="InterPro" id="IPR016193">
    <property type="entry name" value="Cytidine_deaminase-like"/>
</dbReference>
<evidence type="ECO:0000256" key="7">
    <source>
        <dbReference type="ARBA" id="ARBA00022723"/>
    </source>
</evidence>
<dbReference type="SUPFAM" id="SSF53927">
    <property type="entry name" value="Cytidine deaminase-like"/>
    <property type="match status" value="1"/>
</dbReference>
<feature type="binding site" evidence="14">
    <location>
        <position position="200"/>
    </location>
    <ligand>
        <name>NADP(+)</name>
        <dbReference type="ChEBI" id="CHEBI:58349"/>
    </ligand>
</feature>
<feature type="domain" description="CMP/dCMP-type deaminase" evidence="16">
    <location>
        <begin position="3"/>
        <end position="127"/>
    </location>
</feature>
<gene>
    <name evidence="17" type="primary">ribD</name>
    <name evidence="17" type="ORF">F0P94_13660</name>
</gene>
<dbReference type="EC" id="3.5.4.26" evidence="12"/>
<dbReference type="InterPro" id="IPR016192">
    <property type="entry name" value="APOBEC/CMP_deaminase_Zn-bd"/>
</dbReference>
<evidence type="ECO:0000259" key="16">
    <source>
        <dbReference type="PROSITE" id="PS51747"/>
    </source>
</evidence>
<dbReference type="SUPFAM" id="SSF53597">
    <property type="entry name" value="Dihydrofolate reductase-like"/>
    <property type="match status" value="1"/>
</dbReference>
<comment type="similarity">
    <text evidence="5 12">In the C-terminal section; belongs to the HTP reductase family.</text>
</comment>
<dbReference type="EMBL" id="VTWT01000007">
    <property type="protein sequence ID" value="KAA9331839.1"/>
    <property type="molecule type" value="Genomic_DNA"/>
</dbReference>
<keyword evidence="11" id="KW-0511">Multifunctional enzyme</keyword>
<dbReference type="Pfam" id="PF00383">
    <property type="entry name" value="dCMP_cyt_deam_1"/>
    <property type="match status" value="1"/>
</dbReference>
<feature type="binding site" evidence="14">
    <location>
        <position position="188"/>
    </location>
    <ligand>
        <name>substrate</name>
    </ligand>
</feature>
<dbReference type="Gene3D" id="3.40.430.10">
    <property type="entry name" value="Dihydrofolate Reductase, subunit A"/>
    <property type="match status" value="1"/>
</dbReference>
<evidence type="ECO:0000256" key="12">
    <source>
        <dbReference type="PIRNR" id="PIRNR006769"/>
    </source>
</evidence>
<comment type="catalytic activity">
    <reaction evidence="12">
        <text>2,5-diamino-6-hydroxy-4-(5-phosphoribosylamino)-pyrimidine + H2O + H(+) = 5-amino-6-(5-phospho-D-ribosylamino)uracil + NH4(+)</text>
        <dbReference type="Rhea" id="RHEA:21868"/>
        <dbReference type="ChEBI" id="CHEBI:15377"/>
        <dbReference type="ChEBI" id="CHEBI:15378"/>
        <dbReference type="ChEBI" id="CHEBI:28938"/>
        <dbReference type="ChEBI" id="CHEBI:58453"/>
        <dbReference type="ChEBI" id="CHEBI:58614"/>
        <dbReference type="EC" id="3.5.4.26"/>
    </reaction>
</comment>
<keyword evidence="12 17" id="KW-0378">Hydrolase</keyword>
<dbReference type="InterPro" id="IPR050765">
    <property type="entry name" value="Riboflavin_Biosynth_HTPR"/>
</dbReference>
<dbReference type="CDD" id="cd01284">
    <property type="entry name" value="Riboflavin_deaminase-reductase"/>
    <property type="match status" value="1"/>
</dbReference>
<dbReference type="GO" id="GO:0008270">
    <property type="term" value="F:zinc ion binding"/>
    <property type="evidence" value="ECO:0007669"/>
    <property type="project" value="InterPro"/>
</dbReference>
<dbReference type="GO" id="GO:0008835">
    <property type="term" value="F:diaminohydroxyphosphoribosylaminopyrimidine deaminase activity"/>
    <property type="evidence" value="ECO:0007669"/>
    <property type="project" value="UniProtKB-EC"/>
</dbReference>
<proteinExistence type="inferred from homology"/>
<comment type="pathway">
    <text evidence="2 12">Cofactor biosynthesis; riboflavin biosynthesis; 5-amino-6-(D-ribitylamino)uracil from GTP: step 2/4.</text>
</comment>
<dbReference type="InterPro" id="IPR002125">
    <property type="entry name" value="CMP_dCMP_dom"/>
</dbReference>
<feature type="binding site" evidence="14">
    <location>
        <position position="287"/>
    </location>
    <ligand>
        <name>substrate</name>
    </ligand>
</feature>
<keyword evidence="10 12" id="KW-0560">Oxidoreductase</keyword>
<protein>
    <recommendedName>
        <fullName evidence="12">Riboflavin biosynthesis protein RibD</fullName>
    </recommendedName>
    <domain>
        <recommendedName>
            <fullName evidence="12">Diaminohydroxyphosphoribosylaminopyrimidine deaminase</fullName>
            <shortName evidence="12">DRAP deaminase</shortName>
            <ecNumber evidence="12">3.5.4.26</ecNumber>
        </recommendedName>
        <alternativeName>
            <fullName evidence="12">Riboflavin-specific deaminase</fullName>
        </alternativeName>
    </domain>
    <domain>
        <recommendedName>
            <fullName evidence="12">5-amino-6-(5-phosphoribosylamino)uracil reductase</fullName>
            <ecNumber evidence="12">1.1.1.193</ecNumber>
        </recommendedName>
        <alternativeName>
            <fullName evidence="12">HTP reductase</fullName>
        </alternativeName>
    </domain>
</protein>
<comment type="caution">
    <text evidence="17">The sequence shown here is derived from an EMBL/GenBank/DDBJ whole genome shotgun (WGS) entry which is preliminary data.</text>
</comment>
<evidence type="ECO:0000313" key="18">
    <source>
        <dbReference type="Proteomes" id="UP000326570"/>
    </source>
</evidence>
<feature type="binding site" evidence="14">
    <location>
        <position position="158"/>
    </location>
    <ligand>
        <name>NADP(+)</name>
        <dbReference type="ChEBI" id="CHEBI:58349"/>
    </ligand>
</feature>
<comment type="pathway">
    <text evidence="3 12">Cofactor biosynthesis; riboflavin biosynthesis; 5-amino-6-(D-ribitylamino)uracil from GTP: step 3/4.</text>
</comment>
<dbReference type="Pfam" id="PF01872">
    <property type="entry name" value="RibD_C"/>
    <property type="match status" value="1"/>
</dbReference>
<feature type="binding site" evidence="15">
    <location>
        <position position="88"/>
    </location>
    <ligand>
        <name>Zn(2+)</name>
        <dbReference type="ChEBI" id="CHEBI:29105"/>
        <note>catalytic</note>
    </ligand>
</feature>
<feature type="active site" description="Proton donor" evidence="13">
    <location>
        <position position="54"/>
    </location>
</feature>
<comment type="function">
    <text evidence="1 12">Converts 2,5-diamino-6-(ribosylamino)-4(3h)-pyrimidinone 5'-phosphate into 5-amino-6-(ribosylamino)-2,4(1h,3h)-pyrimidinedione 5'-phosphate.</text>
</comment>
<evidence type="ECO:0000256" key="11">
    <source>
        <dbReference type="ARBA" id="ARBA00023268"/>
    </source>
</evidence>
<dbReference type="InterPro" id="IPR004794">
    <property type="entry name" value="Eubact_RibD"/>
</dbReference>
<dbReference type="EC" id="1.1.1.193" evidence="12"/>
<comment type="cofactor">
    <cofactor evidence="12 15">
        <name>Zn(2+)</name>
        <dbReference type="ChEBI" id="CHEBI:29105"/>
    </cofactor>
    <text evidence="12 15">Binds 1 zinc ion.</text>
</comment>
<reference evidence="17 18" key="1">
    <citation type="submission" date="2019-09" db="EMBL/GenBank/DDBJ databases">
        <title>Genome sequence of Adhaeribacter sp. M2.</title>
        <authorList>
            <person name="Srinivasan S."/>
        </authorList>
    </citation>
    <scope>NUCLEOTIDE SEQUENCE [LARGE SCALE GENOMIC DNA]</scope>
    <source>
        <strain evidence="17 18">M2</strain>
    </source>
</reference>
<evidence type="ECO:0000313" key="17">
    <source>
        <dbReference type="EMBL" id="KAA9331839.1"/>
    </source>
</evidence>
<evidence type="ECO:0000256" key="2">
    <source>
        <dbReference type="ARBA" id="ARBA00004882"/>
    </source>
</evidence>
<dbReference type="PANTHER" id="PTHR38011:SF7">
    <property type="entry name" value="2,5-DIAMINO-6-RIBOSYLAMINO-4(3H)-PYRIMIDINONE 5'-PHOSPHATE REDUCTASE"/>
    <property type="match status" value="1"/>
</dbReference>
<dbReference type="NCBIfam" id="TIGR00326">
    <property type="entry name" value="eubact_ribD"/>
    <property type="match status" value="1"/>
</dbReference>
<evidence type="ECO:0000256" key="8">
    <source>
        <dbReference type="ARBA" id="ARBA00022833"/>
    </source>
</evidence>
<feature type="binding site" evidence="15">
    <location>
        <position position="52"/>
    </location>
    <ligand>
        <name>Zn(2+)</name>
        <dbReference type="ChEBI" id="CHEBI:29105"/>
        <note>catalytic</note>
    </ligand>
</feature>
<dbReference type="RefSeq" id="WP_150904448.1">
    <property type="nucleotide sequence ID" value="NZ_VTWT01000007.1"/>
</dbReference>
<dbReference type="AlphaFoldDB" id="A0A5N1IV68"/>
<organism evidence="17 18">
    <name type="scientific">Adhaeribacter soli</name>
    <dbReference type="NCBI Taxonomy" id="2607655"/>
    <lineage>
        <taxon>Bacteria</taxon>
        <taxon>Pseudomonadati</taxon>
        <taxon>Bacteroidota</taxon>
        <taxon>Cytophagia</taxon>
        <taxon>Cytophagales</taxon>
        <taxon>Hymenobacteraceae</taxon>
        <taxon>Adhaeribacter</taxon>
    </lineage>
</organism>
<feature type="binding site" evidence="15">
    <location>
        <position position="79"/>
    </location>
    <ligand>
        <name>Zn(2+)</name>
        <dbReference type="ChEBI" id="CHEBI:29105"/>
        <note>catalytic</note>
    </ligand>
</feature>
<feature type="binding site" evidence="14">
    <location>
        <position position="211"/>
    </location>
    <ligand>
        <name>substrate</name>
    </ligand>
</feature>
<dbReference type="Proteomes" id="UP000326570">
    <property type="component" value="Unassembled WGS sequence"/>
</dbReference>
<evidence type="ECO:0000256" key="4">
    <source>
        <dbReference type="ARBA" id="ARBA00005259"/>
    </source>
</evidence>
<dbReference type="PROSITE" id="PS51747">
    <property type="entry name" value="CYT_DCMP_DEAMINASES_2"/>
    <property type="match status" value="1"/>
</dbReference>
<dbReference type="Gene3D" id="3.40.140.10">
    <property type="entry name" value="Cytidine Deaminase, domain 2"/>
    <property type="match status" value="1"/>
</dbReference>
<dbReference type="PROSITE" id="PS00903">
    <property type="entry name" value="CYT_DCMP_DEAMINASES_1"/>
    <property type="match status" value="1"/>
</dbReference>
<name>A0A5N1IV68_9BACT</name>
<accession>A0A5N1IV68</accession>
<evidence type="ECO:0000256" key="15">
    <source>
        <dbReference type="PIRSR" id="PIRSR006769-3"/>
    </source>
</evidence>
<keyword evidence="7 12" id="KW-0479">Metal-binding</keyword>
<dbReference type="PIRSF" id="PIRSF006769">
    <property type="entry name" value="RibD"/>
    <property type="match status" value="1"/>
</dbReference>
<dbReference type="GO" id="GO:0009231">
    <property type="term" value="P:riboflavin biosynthetic process"/>
    <property type="evidence" value="ECO:0007669"/>
    <property type="project" value="UniProtKB-UniPathway"/>
</dbReference>
<feature type="binding site" evidence="14">
    <location>
        <position position="204"/>
    </location>
    <ligand>
        <name>NADP(+)</name>
        <dbReference type="ChEBI" id="CHEBI:58349"/>
    </ligand>
</feature>
<dbReference type="InterPro" id="IPR024072">
    <property type="entry name" value="DHFR-like_dom_sf"/>
</dbReference>
<evidence type="ECO:0000256" key="3">
    <source>
        <dbReference type="ARBA" id="ARBA00004910"/>
    </source>
</evidence>